<dbReference type="EMBL" id="RCMG01001365">
    <property type="protein sequence ID" value="KAG2829187.1"/>
    <property type="molecule type" value="Genomic_DNA"/>
</dbReference>
<evidence type="ECO:0000313" key="5">
    <source>
        <dbReference type="EMBL" id="RAW22273.1"/>
    </source>
</evidence>
<dbReference type="OrthoDB" id="10270324at2759"/>
<evidence type="ECO:0000313" key="4">
    <source>
        <dbReference type="EMBL" id="KAG2962733.1"/>
    </source>
</evidence>
<keyword evidence="6" id="KW-1185">Reference proteome</keyword>
<reference evidence="5 6" key="1">
    <citation type="submission" date="2018-01" db="EMBL/GenBank/DDBJ databases">
        <title>Draft genome of the strawberry crown rot pathogen Phytophthora cactorum.</title>
        <authorList>
            <person name="Armitage A.D."/>
            <person name="Lysoe E."/>
            <person name="Nellist C.F."/>
            <person name="Harrison R.J."/>
            <person name="Brurberg M.B."/>
        </authorList>
    </citation>
    <scope>NUCLEOTIDE SEQUENCE [LARGE SCALE GENOMIC DNA]</scope>
    <source>
        <strain evidence="5 6">10300</strain>
    </source>
</reference>
<dbReference type="VEuPathDB" id="FungiDB:PC110_g21284"/>
<dbReference type="Proteomes" id="UP000774804">
    <property type="component" value="Unassembled WGS sequence"/>
</dbReference>
<dbReference type="AlphaFoldDB" id="A0A329RCB6"/>
<dbReference type="Proteomes" id="UP000697107">
    <property type="component" value="Unassembled WGS sequence"/>
</dbReference>
<name>A0A329RCB6_9STRA</name>
<evidence type="ECO:0000313" key="2">
    <source>
        <dbReference type="EMBL" id="KAG2883145.1"/>
    </source>
</evidence>
<dbReference type="EMBL" id="RCMK01000610">
    <property type="protein sequence ID" value="KAG2919307.1"/>
    <property type="molecule type" value="Genomic_DNA"/>
</dbReference>
<proteinExistence type="predicted"/>
<dbReference type="EMBL" id="RCML01001421">
    <property type="protein sequence ID" value="KAG2962733.1"/>
    <property type="molecule type" value="Genomic_DNA"/>
</dbReference>
<evidence type="ECO:0000313" key="3">
    <source>
        <dbReference type="EMBL" id="KAG2919307.1"/>
    </source>
</evidence>
<comment type="caution">
    <text evidence="5">The sequence shown here is derived from an EMBL/GenBank/DDBJ whole genome shotgun (WGS) entry which is preliminary data.</text>
</comment>
<sequence>MDEAAGSGALDVVKWLQQNRSEGWRPMKLLEMSTCEYFDGCMTLTDLELRTYEQRSYERTV</sequence>
<dbReference type="Proteomes" id="UP000251314">
    <property type="component" value="Unassembled WGS sequence"/>
</dbReference>
<dbReference type="EMBL" id="MJFZ01001368">
    <property type="protein sequence ID" value="RAW22273.1"/>
    <property type="molecule type" value="Genomic_DNA"/>
</dbReference>
<protein>
    <submittedName>
        <fullName evidence="5">Uncharacterized protein</fullName>
    </submittedName>
</protein>
<reference evidence="1" key="2">
    <citation type="submission" date="2018-10" db="EMBL/GenBank/DDBJ databases">
        <title>Effector identification in a new, highly contiguous assembly of the strawberry crown rot pathogen Phytophthora cactorum.</title>
        <authorList>
            <person name="Armitage A.D."/>
            <person name="Nellist C.F."/>
            <person name="Bates H."/>
            <person name="Vickerstaff R.J."/>
            <person name="Harrison R.J."/>
        </authorList>
    </citation>
    <scope>NUCLEOTIDE SEQUENCE</scope>
    <source>
        <strain evidence="1">15-7</strain>
        <strain evidence="2">4032</strain>
        <strain evidence="3">4040</strain>
        <strain evidence="4">P415</strain>
    </source>
</reference>
<evidence type="ECO:0000313" key="6">
    <source>
        <dbReference type="Proteomes" id="UP000251314"/>
    </source>
</evidence>
<accession>A0A329RCB6</accession>
<gene>
    <name evidence="5" type="ORF">PC110_g21284</name>
    <name evidence="1" type="ORF">PC113_g21330</name>
    <name evidence="2" type="ORF">PC115_g21721</name>
    <name evidence="3" type="ORF">PC117_g16819</name>
    <name evidence="4" type="ORF">PC118_g21270</name>
</gene>
<dbReference type="Proteomes" id="UP000735874">
    <property type="component" value="Unassembled WGS sequence"/>
</dbReference>
<dbReference type="Proteomes" id="UP000736787">
    <property type="component" value="Unassembled WGS sequence"/>
</dbReference>
<evidence type="ECO:0000313" key="1">
    <source>
        <dbReference type="EMBL" id="KAG2829187.1"/>
    </source>
</evidence>
<dbReference type="EMBL" id="RCMI01001598">
    <property type="protein sequence ID" value="KAG2883145.1"/>
    <property type="molecule type" value="Genomic_DNA"/>
</dbReference>
<organism evidence="5 6">
    <name type="scientific">Phytophthora cactorum</name>
    <dbReference type="NCBI Taxonomy" id="29920"/>
    <lineage>
        <taxon>Eukaryota</taxon>
        <taxon>Sar</taxon>
        <taxon>Stramenopiles</taxon>
        <taxon>Oomycota</taxon>
        <taxon>Peronosporomycetes</taxon>
        <taxon>Peronosporales</taxon>
        <taxon>Peronosporaceae</taxon>
        <taxon>Phytophthora</taxon>
    </lineage>
</organism>